<feature type="domain" description="Glutamate-ammonia ligase adenylyltransferase repeated" evidence="7">
    <location>
        <begin position="510"/>
        <end position="729"/>
    </location>
</feature>
<dbReference type="CDD" id="cd05401">
    <property type="entry name" value="NT_GlnE_GlnD_like"/>
    <property type="match status" value="2"/>
</dbReference>
<keyword evidence="1 9" id="KW-0808">Transferase</keyword>
<comment type="caution">
    <text evidence="9">The sequence shown here is derived from an EMBL/GenBank/DDBJ whole genome shotgun (WGS) entry which is preliminary data.</text>
</comment>
<dbReference type="GO" id="GO:0008882">
    <property type="term" value="F:[glutamate-ammonia-ligase] adenylyltransferase activity"/>
    <property type="evidence" value="ECO:0007669"/>
    <property type="project" value="InterPro"/>
</dbReference>
<evidence type="ECO:0000259" key="7">
    <source>
        <dbReference type="Pfam" id="PF03710"/>
    </source>
</evidence>
<keyword evidence="4" id="KW-0067">ATP-binding</keyword>
<accession>A0A059FSY4</accession>
<dbReference type="InterPro" id="IPR023057">
    <property type="entry name" value="GlnE"/>
</dbReference>
<dbReference type="Pfam" id="PF03710">
    <property type="entry name" value="GlnE"/>
    <property type="match status" value="2"/>
</dbReference>
<evidence type="ECO:0000256" key="3">
    <source>
        <dbReference type="ARBA" id="ARBA00022741"/>
    </source>
</evidence>
<reference evidence="9 10" key="1">
    <citation type="journal article" date="2014" name="Antonie Van Leeuwenhoek">
        <title>Hyphomonas beringensis sp. nov. and Hyphomonas chukchiensis sp. nov., isolated from surface seawater of the Bering Sea and Chukchi Sea.</title>
        <authorList>
            <person name="Li C."/>
            <person name="Lai Q."/>
            <person name="Li G."/>
            <person name="Dong C."/>
            <person name="Wang J."/>
            <person name="Liao Y."/>
            <person name="Shao Z."/>
        </authorList>
    </citation>
    <scope>NUCLEOTIDE SEQUENCE [LARGE SCALE GENOMIC DNA]</scope>
    <source>
        <strain evidence="9 10">MHS-2</strain>
    </source>
</reference>
<dbReference type="InterPro" id="IPR005190">
    <property type="entry name" value="GlnE_rpt_dom"/>
</dbReference>
<keyword evidence="6" id="KW-0511">Multifunctional enzyme</keyword>
<dbReference type="NCBIfam" id="NF010706">
    <property type="entry name" value="PRK14108.1"/>
    <property type="match status" value="1"/>
</dbReference>
<evidence type="ECO:0000313" key="9">
    <source>
        <dbReference type="EMBL" id="KCZ93789.1"/>
    </source>
</evidence>
<dbReference type="Gene3D" id="1.20.120.330">
    <property type="entry name" value="Nucleotidyltransferases domain 2"/>
    <property type="match status" value="2"/>
</dbReference>
<dbReference type="SUPFAM" id="SSF81301">
    <property type="entry name" value="Nucleotidyltransferase"/>
    <property type="match status" value="2"/>
</dbReference>
<evidence type="ECO:0000256" key="5">
    <source>
        <dbReference type="ARBA" id="ARBA00022842"/>
    </source>
</evidence>
<dbReference type="SUPFAM" id="SSF81593">
    <property type="entry name" value="Nucleotidyltransferase substrate binding subunit/domain"/>
    <property type="match status" value="2"/>
</dbReference>
<dbReference type="NCBIfam" id="NF008292">
    <property type="entry name" value="PRK11072.1"/>
    <property type="match status" value="1"/>
</dbReference>
<dbReference type="GO" id="GO:0005829">
    <property type="term" value="C:cytosol"/>
    <property type="evidence" value="ECO:0007669"/>
    <property type="project" value="TreeGrafter"/>
</dbReference>
<evidence type="ECO:0000259" key="8">
    <source>
        <dbReference type="Pfam" id="PF08335"/>
    </source>
</evidence>
<dbReference type="GO" id="GO:0000820">
    <property type="term" value="P:regulation of glutamine family amino acid metabolic process"/>
    <property type="evidence" value="ECO:0007669"/>
    <property type="project" value="TreeGrafter"/>
</dbReference>
<dbReference type="eggNOG" id="COG1391">
    <property type="taxonomic scope" value="Bacteria"/>
</dbReference>
<dbReference type="InterPro" id="IPR013546">
    <property type="entry name" value="PII_UdlTrfase/GS_AdlTrfase"/>
</dbReference>
<organism evidence="9 10">
    <name type="scientific">Hyphomonas johnsonii MHS-2</name>
    <dbReference type="NCBI Taxonomy" id="1280950"/>
    <lineage>
        <taxon>Bacteria</taxon>
        <taxon>Pseudomonadati</taxon>
        <taxon>Pseudomonadota</taxon>
        <taxon>Alphaproteobacteria</taxon>
        <taxon>Hyphomonadales</taxon>
        <taxon>Hyphomonadaceae</taxon>
        <taxon>Hyphomonas</taxon>
    </lineage>
</organism>
<name>A0A059FSY4_9PROT</name>
<evidence type="ECO:0000256" key="4">
    <source>
        <dbReference type="ARBA" id="ARBA00022840"/>
    </source>
</evidence>
<proteinExistence type="predicted"/>
<keyword evidence="2" id="KW-0548">Nucleotidyltransferase</keyword>
<keyword evidence="5" id="KW-0460">Magnesium</keyword>
<keyword evidence="3" id="KW-0547">Nucleotide-binding</keyword>
<keyword evidence="10" id="KW-1185">Reference proteome</keyword>
<evidence type="ECO:0000256" key="2">
    <source>
        <dbReference type="ARBA" id="ARBA00022695"/>
    </source>
</evidence>
<protein>
    <submittedName>
        <fullName evidence="9">Glutamate ammonia ligase adenylyl-transferase</fullName>
    </submittedName>
</protein>
<feature type="domain" description="PII-uridylyltransferase/Glutamine-synthetase adenylyltransferase" evidence="8">
    <location>
        <begin position="254"/>
        <end position="395"/>
    </location>
</feature>
<dbReference type="InterPro" id="IPR043519">
    <property type="entry name" value="NT_sf"/>
</dbReference>
<evidence type="ECO:0000256" key="1">
    <source>
        <dbReference type="ARBA" id="ARBA00022679"/>
    </source>
</evidence>
<gene>
    <name evidence="9" type="ORF">HJO_00395</name>
</gene>
<dbReference type="GO" id="GO:0016874">
    <property type="term" value="F:ligase activity"/>
    <property type="evidence" value="ECO:0007669"/>
    <property type="project" value="UniProtKB-KW"/>
</dbReference>
<evidence type="ECO:0000256" key="6">
    <source>
        <dbReference type="ARBA" id="ARBA00023268"/>
    </source>
</evidence>
<dbReference type="PANTHER" id="PTHR30621">
    <property type="entry name" value="GLUTAMINE SYNTHETASE ADENYLYLTRANSFERASE"/>
    <property type="match status" value="1"/>
</dbReference>
<dbReference type="PATRIC" id="fig|1280950.3.peg.80"/>
<dbReference type="GO" id="GO:0005524">
    <property type="term" value="F:ATP binding"/>
    <property type="evidence" value="ECO:0007669"/>
    <property type="project" value="UniProtKB-KW"/>
</dbReference>
<dbReference type="Gene3D" id="3.30.460.10">
    <property type="entry name" value="Beta Polymerase, domain 2"/>
    <property type="match status" value="2"/>
</dbReference>
<dbReference type="AlphaFoldDB" id="A0A059FSY4"/>
<dbReference type="RefSeq" id="WP_035612420.1">
    <property type="nucleotide sequence ID" value="NZ_ARYK01000001.1"/>
</dbReference>
<evidence type="ECO:0000313" key="10">
    <source>
        <dbReference type="Proteomes" id="UP000025171"/>
    </source>
</evidence>
<sequence length="895" mass="97443">MLTIRPLADTPDAALAAALPHAPYLRRLSDRGVERDFDQALVTVRTLPGEMPIEEAMTVLRKAKLAAHLALAADDLAGTRDVMDVTHALTDLAIESVRAALRVALASRALSDRGLFIVALGKMGAYELNYSSDIDIAAFYDPDVFEGGERAPGDTAQRVIRDVVRLLDETTADGYVFRTDLRLRPDPSSTPLAVSTGMADLYYESVGQNWERMVWIKGRAVAGDDATAARFLKRMSSYVWRRNLDYWAIDDIQAIKRMINTKIGAHALAEPSPDIKLGPGGIREIEFFVQTQQLIMGGRQPDLRDNTTLGAMQALGDAGIVGADTVNRLSAAYRALRNLEHRIQMRHDEQTHRVPADDAERADVAALCGYPSLSRFDQDLLETRQAVQASYDALFVHEESTIDAQSIGNLVFTGVDDDPGTVETLSALGFGDPSIPISTIRNWHRGNVPATRTVRGRELLTAILPRMLKAMGDTGEPDEAFRWFSRFFSGLSSGVQTLAMLLANPELLDDLVATLALAPRLAEILSRRPDLLEALVSGQEPVAPQISPDTSFDAALDDWRRYHRDQSFLIGHRLLHGLIDASDAAGHWSRLADETIRQMARVATAETVRRYGEALGTCGVFAMGKLGGAEMTAGSDLDIIVIYDSPSLDGQTWFTRFTQRLITALTAPTAEGALYEVDMRLRPSGRGGPVAVSVPAFGHYQNDEAWTWEHMALTRLRFVAGDATLGERVAGIAKAAIAARAASDDGKIAADISDMRMRLFQEKPGKGLWDLKTDHGGLIDIEFILQQDMLLSGDPALIRANMADAVDAVARSKPDEAGTYEALATSLAFLQALQQVQRLAVGSDMVADAIPEGLKQRLCRAVGATDFASLETDLAAVKRRVSAIAAEKLHLPATD</sequence>
<dbReference type="OrthoDB" id="9759366at2"/>
<dbReference type="Proteomes" id="UP000025171">
    <property type="component" value="Unassembled WGS sequence"/>
</dbReference>
<dbReference type="PANTHER" id="PTHR30621:SF0">
    <property type="entry name" value="BIFUNCTIONAL GLUTAMINE SYNTHETASE ADENYLYLTRANSFERASE_ADENYLYL-REMOVING ENZYME"/>
    <property type="match status" value="1"/>
</dbReference>
<dbReference type="Pfam" id="PF08335">
    <property type="entry name" value="GlnD_UR_UTase"/>
    <property type="match status" value="1"/>
</dbReference>
<dbReference type="EMBL" id="ARYK01000001">
    <property type="protein sequence ID" value="KCZ93789.1"/>
    <property type="molecule type" value="Genomic_DNA"/>
</dbReference>
<dbReference type="STRING" id="1280950.HJO_00395"/>
<feature type="domain" description="Glutamate-ammonia ligase adenylyltransferase repeated" evidence="7">
    <location>
        <begin position="49"/>
        <end position="233"/>
    </location>
</feature>
<keyword evidence="9" id="KW-0436">Ligase</keyword>